<name>B5I8C1_STRX2</name>
<dbReference type="AlphaFoldDB" id="B5I8C1"/>
<dbReference type="EMBL" id="CM000951">
    <property type="protein sequence ID" value="EDY61320.1"/>
    <property type="molecule type" value="Genomic_DNA"/>
</dbReference>
<gene>
    <name evidence="2" type="ORF">SSEG_07900</name>
</gene>
<protein>
    <submittedName>
        <fullName evidence="2">Uncharacterized protein</fullName>
    </submittedName>
</protein>
<reference evidence="2" key="1">
    <citation type="submission" date="2009-10" db="EMBL/GenBank/DDBJ databases">
        <title>The genome sequence of Streptomyces sviceus strain ATCC 29083.</title>
        <authorList>
            <consortium name="The Broad Institute Genome Sequencing Platform"/>
            <consortium name="Broad Institute Microbial Sequencing Center"/>
            <person name="Fischbach M."/>
            <person name="Godfrey P."/>
            <person name="Ward D."/>
            <person name="Young S."/>
            <person name="Zeng Q."/>
            <person name="Koehrsen M."/>
            <person name="Alvarado L."/>
            <person name="Berlin A.M."/>
            <person name="Bochicchio J."/>
            <person name="Borenstein D."/>
            <person name="Chapman S.B."/>
            <person name="Chen Z."/>
            <person name="Engels R."/>
            <person name="Freedman E."/>
            <person name="Gellesch M."/>
            <person name="Goldberg J."/>
            <person name="Griggs A."/>
            <person name="Gujja S."/>
            <person name="Heilman E.R."/>
            <person name="Heiman D.I."/>
            <person name="Hepburn T.A."/>
            <person name="Howarth C."/>
            <person name="Jen D."/>
            <person name="Larson L."/>
            <person name="Lewis B."/>
            <person name="Mehta T."/>
            <person name="Park D."/>
            <person name="Pearson M."/>
            <person name="Richards J."/>
            <person name="Roberts A."/>
            <person name="Saif S."/>
            <person name="Shea T.D."/>
            <person name="Shenoy N."/>
            <person name="Sisk P."/>
            <person name="Stolte C."/>
            <person name="Sykes S.N."/>
            <person name="Thomson T."/>
            <person name="Walk T."/>
            <person name="White J."/>
            <person name="Yandava C."/>
            <person name="Straight P."/>
            <person name="Clardy J."/>
            <person name="Hung D."/>
            <person name="Kolter R."/>
            <person name="Mekalanos J."/>
            <person name="Walker S."/>
            <person name="Walsh C.T."/>
            <person name="Wieland-Brown L.C."/>
            <person name="Haas B."/>
            <person name="Nusbaum C."/>
            <person name="Birren B."/>
        </authorList>
    </citation>
    <scope>NUCLEOTIDE SEQUENCE [LARGE SCALE GENOMIC DNA]</scope>
    <source>
        <strain evidence="2">ATCC 29083</strain>
    </source>
</reference>
<proteinExistence type="predicted"/>
<sequence length="47" mass="5105">MVSHDGSRLLADLADGIGPTGAFTDGLRRLRPRGTGRDPGRSRSIWR</sequence>
<evidence type="ECO:0000313" key="2">
    <source>
        <dbReference type="EMBL" id="EDY61320.1"/>
    </source>
</evidence>
<dbReference type="HOGENOM" id="CLU_3173926_0_0_11"/>
<feature type="region of interest" description="Disordered" evidence="1">
    <location>
        <begin position="1"/>
        <end position="47"/>
    </location>
</feature>
<keyword evidence="3" id="KW-1185">Reference proteome</keyword>
<accession>B5I8C1</accession>
<organism evidence="2 3">
    <name type="scientific">Streptomyces sviceus (strain ATCC 29083 / DSM 924 / JCM 4929 / NBRC 13980 / NCIMB 11184 / NRRL 5439 / UC 5370)</name>
    <dbReference type="NCBI Taxonomy" id="463191"/>
    <lineage>
        <taxon>Bacteria</taxon>
        <taxon>Bacillati</taxon>
        <taxon>Actinomycetota</taxon>
        <taxon>Actinomycetes</taxon>
        <taxon>Kitasatosporales</taxon>
        <taxon>Streptomycetaceae</taxon>
        <taxon>Streptomyces</taxon>
    </lineage>
</organism>
<evidence type="ECO:0000256" key="1">
    <source>
        <dbReference type="SAM" id="MobiDB-lite"/>
    </source>
</evidence>
<dbReference type="Proteomes" id="UP000002785">
    <property type="component" value="Chromosome"/>
</dbReference>
<evidence type="ECO:0000313" key="3">
    <source>
        <dbReference type="Proteomes" id="UP000002785"/>
    </source>
</evidence>